<feature type="compositionally biased region" description="Low complexity" evidence="1">
    <location>
        <begin position="121"/>
        <end position="146"/>
    </location>
</feature>
<feature type="compositionally biased region" description="Low complexity" evidence="1">
    <location>
        <begin position="231"/>
        <end position="245"/>
    </location>
</feature>
<dbReference type="InterPro" id="IPR013761">
    <property type="entry name" value="SAM/pointed_sf"/>
</dbReference>
<dbReference type="AlphaFoldDB" id="A0A7S4D3S6"/>
<feature type="region of interest" description="Disordered" evidence="1">
    <location>
        <begin position="116"/>
        <end position="248"/>
    </location>
</feature>
<feature type="compositionally biased region" description="Polar residues" evidence="1">
    <location>
        <begin position="327"/>
        <end position="343"/>
    </location>
</feature>
<reference evidence="2" key="1">
    <citation type="submission" date="2021-01" db="EMBL/GenBank/DDBJ databases">
        <authorList>
            <person name="Corre E."/>
            <person name="Pelletier E."/>
            <person name="Niang G."/>
            <person name="Scheremetjew M."/>
            <person name="Finn R."/>
            <person name="Kale V."/>
            <person name="Holt S."/>
            <person name="Cochrane G."/>
            <person name="Meng A."/>
            <person name="Brown T."/>
            <person name="Cohen L."/>
        </authorList>
    </citation>
    <scope>NUCLEOTIDE SEQUENCE</scope>
    <source>
        <strain evidence="2">CCMP1594</strain>
    </source>
</reference>
<evidence type="ECO:0008006" key="3">
    <source>
        <dbReference type="Google" id="ProtNLM"/>
    </source>
</evidence>
<dbReference type="Gene3D" id="1.10.150.50">
    <property type="entry name" value="Transcription Factor, Ets-1"/>
    <property type="match status" value="1"/>
</dbReference>
<evidence type="ECO:0000256" key="1">
    <source>
        <dbReference type="SAM" id="MobiDB-lite"/>
    </source>
</evidence>
<accession>A0A7S4D3S6</accession>
<feature type="compositionally biased region" description="Polar residues" evidence="1">
    <location>
        <begin position="197"/>
        <end position="210"/>
    </location>
</feature>
<sequence>MGQQAQQIQALQAETQQMRAWIMMQAQAQSAMPQGVPHLQQLQRLQHQQQHQVLRLQQLSQPPGAFPPASLAQLQQMQQMQLHQAQMMHQMQTPCPPPVADQFGVHQLAHPFLIPEPLQGQSQPSLELQQMQQLQQLQQQQQQQSLTIEKSSPPSSPAVAQNSQQPLPSPEALPGQLHPSQQTPPVKPPLQPVHTPLRSSSSCDPSQGQAFFSPPALQPFSRKSAVPAPDAAHGASNGTATSGGSERAQLSYNQRASPALKDFIGRYHLESCIKYFDQHNIIDISDVLNLSEDQMNDVIPTIGSRGKLQQAILQLSQLQAGFPQAPPSQLSPALYQPPSNRSMGQPGPGSKRGSGLQQYLDAQGCGAP</sequence>
<feature type="compositionally biased region" description="Polar residues" evidence="1">
    <location>
        <begin position="147"/>
        <end position="166"/>
    </location>
</feature>
<evidence type="ECO:0000313" key="2">
    <source>
        <dbReference type="EMBL" id="CAE0815332.1"/>
    </source>
</evidence>
<organism evidence="2">
    <name type="scientific">Eutreptiella gymnastica</name>
    <dbReference type="NCBI Taxonomy" id="73025"/>
    <lineage>
        <taxon>Eukaryota</taxon>
        <taxon>Discoba</taxon>
        <taxon>Euglenozoa</taxon>
        <taxon>Euglenida</taxon>
        <taxon>Spirocuta</taxon>
        <taxon>Euglenophyceae</taxon>
        <taxon>Eutreptiales</taxon>
        <taxon>Eutreptiaceae</taxon>
        <taxon>Eutreptiella</taxon>
    </lineage>
</organism>
<protein>
    <recommendedName>
        <fullName evidence="3">SAM domain-containing protein</fullName>
    </recommendedName>
</protein>
<dbReference type="EMBL" id="HBJA01075511">
    <property type="protein sequence ID" value="CAE0815332.1"/>
    <property type="molecule type" value="Transcribed_RNA"/>
</dbReference>
<name>A0A7S4D3S6_9EUGL</name>
<proteinExistence type="predicted"/>
<gene>
    <name evidence="2" type="ORF">EGYM00163_LOCUS26489</name>
</gene>
<feature type="region of interest" description="Disordered" evidence="1">
    <location>
        <begin position="323"/>
        <end position="368"/>
    </location>
</feature>
<dbReference type="SUPFAM" id="SSF47769">
    <property type="entry name" value="SAM/Pointed domain"/>
    <property type="match status" value="1"/>
</dbReference>